<reference evidence="3" key="1">
    <citation type="journal article" date="2019" name="Int. J. Syst. Evol. Microbiol.">
        <title>The Global Catalogue of Microorganisms (GCM) 10K type strain sequencing project: providing services to taxonomists for standard genome sequencing and annotation.</title>
        <authorList>
            <consortium name="The Broad Institute Genomics Platform"/>
            <consortium name="The Broad Institute Genome Sequencing Center for Infectious Disease"/>
            <person name="Wu L."/>
            <person name="Ma J."/>
        </authorList>
    </citation>
    <scope>NUCLEOTIDE SEQUENCE [LARGE SCALE GENOMIC DNA]</scope>
    <source>
        <strain evidence="3">CCUG 57942</strain>
    </source>
</reference>
<evidence type="ECO:0000313" key="3">
    <source>
        <dbReference type="Proteomes" id="UP001597389"/>
    </source>
</evidence>
<dbReference type="EMBL" id="JBHUJB010000011">
    <property type="protein sequence ID" value="MFD2157777.1"/>
    <property type="molecule type" value="Genomic_DNA"/>
</dbReference>
<keyword evidence="1" id="KW-0812">Transmembrane</keyword>
<dbReference type="RefSeq" id="WP_377089138.1">
    <property type="nucleotide sequence ID" value="NZ_JBHSJL010000014.1"/>
</dbReference>
<keyword evidence="1" id="KW-1133">Transmembrane helix</keyword>
<gene>
    <name evidence="2" type="ORF">ACFSW8_02570</name>
</gene>
<evidence type="ECO:0000256" key="1">
    <source>
        <dbReference type="SAM" id="Phobius"/>
    </source>
</evidence>
<name>A0ABW4Z828_9BACT</name>
<feature type="transmembrane region" description="Helical" evidence="1">
    <location>
        <begin position="12"/>
        <end position="32"/>
    </location>
</feature>
<keyword evidence="3" id="KW-1185">Reference proteome</keyword>
<protein>
    <recommendedName>
        <fullName evidence="4">CcoQ/FixQ family Cbb3-type cytochrome c oxidase assembly chaperone</fullName>
    </recommendedName>
</protein>
<keyword evidence="1" id="KW-0472">Membrane</keyword>
<accession>A0ABW4Z828</accession>
<evidence type="ECO:0008006" key="4">
    <source>
        <dbReference type="Google" id="ProtNLM"/>
    </source>
</evidence>
<dbReference type="Proteomes" id="UP001597389">
    <property type="component" value="Unassembled WGS sequence"/>
</dbReference>
<sequence>MIKKYVLENPEQLAQITFFIITLGLFVFNMVYAMKMDKEKAQQIAKNAIDLDD</sequence>
<comment type="caution">
    <text evidence="2">The sequence shown here is derived from an EMBL/GenBank/DDBJ whole genome shotgun (WGS) entry which is preliminary data.</text>
</comment>
<proteinExistence type="predicted"/>
<organism evidence="2 3">
    <name type="scientific">Rubritalea tangerina</name>
    <dbReference type="NCBI Taxonomy" id="430798"/>
    <lineage>
        <taxon>Bacteria</taxon>
        <taxon>Pseudomonadati</taxon>
        <taxon>Verrucomicrobiota</taxon>
        <taxon>Verrucomicrobiia</taxon>
        <taxon>Verrucomicrobiales</taxon>
        <taxon>Rubritaleaceae</taxon>
        <taxon>Rubritalea</taxon>
    </lineage>
</organism>
<evidence type="ECO:0000313" key="2">
    <source>
        <dbReference type="EMBL" id="MFD2157777.1"/>
    </source>
</evidence>